<evidence type="ECO:0000313" key="2">
    <source>
        <dbReference type="EMBL" id="MFD1716212.1"/>
    </source>
</evidence>
<reference evidence="3" key="1">
    <citation type="journal article" date="2019" name="Int. J. Syst. Evol. Microbiol.">
        <title>The Global Catalogue of Microorganisms (GCM) 10K type strain sequencing project: providing services to taxonomists for standard genome sequencing and annotation.</title>
        <authorList>
            <consortium name="The Broad Institute Genomics Platform"/>
            <consortium name="The Broad Institute Genome Sequencing Center for Infectious Disease"/>
            <person name="Wu L."/>
            <person name="Ma J."/>
        </authorList>
    </citation>
    <scope>NUCLEOTIDE SEQUENCE [LARGE SCALE GENOMIC DNA]</scope>
    <source>
        <strain evidence="3">JCM 17130</strain>
    </source>
</reference>
<evidence type="ECO:0000256" key="1">
    <source>
        <dbReference type="SAM" id="Phobius"/>
    </source>
</evidence>
<dbReference type="RefSeq" id="WP_388001663.1">
    <property type="nucleotide sequence ID" value="NZ_JBHUEE010000001.1"/>
</dbReference>
<accession>A0ABW4L005</accession>
<name>A0ABW4L005_9MICO</name>
<evidence type="ECO:0008006" key="4">
    <source>
        <dbReference type="Google" id="ProtNLM"/>
    </source>
</evidence>
<organism evidence="2 3">
    <name type="scientific">Georgenia deserti</name>
    <dbReference type="NCBI Taxonomy" id="2093781"/>
    <lineage>
        <taxon>Bacteria</taxon>
        <taxon>Bacillati</taxon>
        <taxon>Actinomycetota</taxon>
        <taxon>Actinomycetes</taxon>
        <taxon>Micrococcales</taxon>
        <taxon>Bogoriellaceae</taxon>
        <taxon>Georgenia</taxon>
    </lineage>
</organism>
<sequence>MGHLALVMVHAVAAVSALVFGMLGIRARGLLRAHTIALAVMVIALAALIAAGWPQETVLVRVAYVGLAMITAAMVVQGALAERDATAGRERRMVGRVGLNVVILTTGLLAVAASQAGSGVVGIVAVVAATPLVGLYLLRQVRTEAAH</sequence>
<feature type="transmembrane region" description="Helical" evidence="1">
    <location>
        <begin position="35"/>
        <end position="53"/>
    </location>
</feature>
<protein>
    <recommendedName>
        <fullName evidence="4">DUF2306 domain-containing protein</fullName>
    </recommendedName>
</protein>
<proteinExistence type="predicted"/>
<dbReference type="Proteomes" id="UP001597277">
    <property type="component" value="Unassembled WGS sequence"/>
</dbReference>
<feature type="transmembrane region" description="Helical" evidence="1">
    <location>
        <begin position="93"/>
        <end position="113"/>
    </location>
</feature>
<feature type="transmembrane region" description="Helical" evidence="1">
    <location>
        <begin position="119"/>
        <end position="138"/>
    </location>
</feature>
<keyword evidence="1" id="KW-0812">Transmembrane</keyword>
<feature type="transmembrane region" description="Helical" evidence="1">
    <location>
        <begin position="6"/>
        <end position="23"/>
    </location>
</feature>
<dbReference type="EMBL" id="JBHUEE010000001">
    <property type="protein sequence ID" value="MFD1716212.1"/>
    <property type="molecule type" value="Genomic_DNA"/>
</dbReference>
<keyword evidence="1" id="KW-1133">Transmembrane helix</keyword>
<gene>
    <name evidence="2" type="ORF">ACFSE6_00055</name>
</gene>
<comment type="caution">
    <text evidence="2">The sequence shown here is derived from an EMBL/GenBank/DDBJ whole genome shotgun (WGS) entry which is preliminary data.</text>
</comment>
<evidence type="ECO:0000313" key="3">
    <source>
        <dbReference type="Proteomes" id="UP001597277"/>
    </source>
</evidence>
<keyword evidence="3" id="KW-1185">Reference proteome</keyword>
<keyword evidence="1" id="KW-0472">Membrane</keyword>
<feature type="transmembrane region" description="Helical" evidence="1">
    <location>
        <begin position="59"/>
        <end position="81"/>
    </location>
</feature>